<sequence>MIFLHTLMFIQWIAGLVVWLLIFNVITEWLIHFRILNSSQYIVSIIADFLFKMTNPILKPIRRYIPSYSGLDFSPLIAIFVLFIIKDLINILIMNI</sequence>
<feature type="transmembrane region" description="Helical" evidence="1">
    <location>
        <begin position="7"/>
        <end position="26"/>
    </location>
</feature>
<comment type="caution">
    <text evidence="2">The sequence shown here is derived from an EMBL/GenBank/DDBJ whole genome shotgun (WGS) entry which is preliminary data.</text>
</comment>
<accession>A0A368DS16</accession>
<name>A0A368DS16_9PROT</name>
<dbReference type="Proteomes" id="UP000253570">
    <property type="component" value="Unassembled WGS sequence"/>
</dbReference>
<proteinExistence type="predicted"/>
<dbReference type="Pfam" id="PF02325">
    <property type="entry name" value="CCB3_YggT"/>
    <property type="match status" value="1"/>
</dbReference>
<evidence type="ECO:0000313" key="2">
    <source>
        <dbReference type="EMBL" id="RCL74640.1"/>
    </source>
</evidence>
<dbReference type="EMBL" id="QOQD01000001">
    <property type="protein sequence ID" value="RCL74640.1"/>
    <property type="molecule type" value="Genomic_DNA"/>
</dbReference>
<dbReference type="AlphaFoldDB" id="A0A368DS16"/>
<keyword evidence="1" id="KW-0472">Membrane</keyword>
<gene>
    <name evidence="2" type="ORF">DBW71_00395</name>
</gene>
<protein>
    <submittedName>
        <fullName evidence="2">YggT family protein</fullName>
    </submittedName>
</protein>
<evidence type="ECO:0000256" key="1">
    <source>
        <dbReference type="SAM" id="Phobius"/>
    </source>
</evidence>
<evidence type="ECO:0000313" key="3">
    <source>
        <dbReference type="Proteomes" id="UP000253570"/>
    </source>
</evidence>
<reference evidence="2 3" key="1">
    <citation type="journal article" date="2018" name="Microbiome">
        <title>Fine metagenomic profile of the Mediterranean stratified and mixed water columns revealed by assembly and recruitment.</title>
        <authorList>
            <person name="Haro-Moreno J.M."/>
            <person name="Lopez-Perez M."/>
            <person name="De La Torre J.R."/>
            <person name="Picazo A."/>
            <person name="Camacho A."/>
            <person name="Rodriguez-Valera F."/>
        </authorList>
    </citation>
    <scope>NUCLEOTIDE SEQUENCE [LARGE SCALE GENOMIC DNA]</scope>
    <source>
        <strain evidence="2">MED-G57</strain>
    </source>
</reference>
<dbReference type="InterPro" id="IPR003425">
    <property type="entry name" value="CCB3/YggT"/>
</dbReference>
<organism evidence="2 3">
    <name type="scientific">PS1 clade bacterium</name>
    <dbReference type="NCBI Taxonomy" id="2175152"/>
    <lineage>
        <taxon>Bacteria</taxon>
        <taxon>Pseudomonadati</taxon>
        <taxon>Pseudomonadota</taxon>
        <taxon>Alphaproteobacteria</taxon>
        <taxon>PS1 clade</taxon>
    </lineage>
</organism>
<keyword evidence="1" id="KW-1133">Transmembrane helix</keyword>
<dbReference type="GO" id="GO:0016020">
    <property type="term" value="C:membrane"/>
    <property type="evidence" value="ECO:0007669"/>
    <property type="project" value="InterPro"/>
</dbReference>
<feature type="transmembrane region" description="Helical" evidence="1">
    <location>
        <begin position="71"/>
        <end position="93"/>
    </location>
</feature>
<keyword evidence="1" id="KW-0812">Transmembrane</keyword>